<gene>
    <name evidence="1" type="ORF">DPMN_009029</name>
</gene>
<keyword evidence="2" id="KW-1185">Reference proteome</keyword>
<name>A0A9D4N1L2_DREPO</name>
<dbReference type="Gene3D" id="3.30.70.1820">
    <property type="entry name" value="L1 transposable element, RRM domain"/>
    <property type="match status" value="1"/>
</dbReference>
<evidence type="ECO:0000313" key="1">
    <source>
        <dbReference type="EMBL" id="KAH3885042.1"/>
    </source>
</evidence>
<reference evidence="1" key="1">
    <citation type="journal article" date="2019" name="bioRxiv">
        <title>The Genome of the Zebra Mussel, Dreissena polymorpha: A Resource for Invasive Species Research.</title>
        <authorList>
            <person name="McCartney M.A."/>
            <person name="Auch B."/>
            <person name="Kono T."/>
            <person name="Mallez S."/>
            <person name="Zhang Y."/>
            <person name="Obille A."/>
            <person name="Becker A."/>
            <person name="Abrahante J.E."/>
            <person name="Garbe J."/>
            <person name="Badalamenti J.P."/>
            <person name="Herman A."/>
            <person name="Mangelson H."/>
            <person name="Liachko I."/>
            <person name="Sullivan S."/>
            <person name="Sone E.D."/>
            <person name="Koren S."/>
            <person name="Silverstein K.A.T."/>
            <person name="Beckman K.B."/>
            <person name="Gohl D.M."/>
        </authorList>
    </citation>
    <scope>NUCLEOTIDE SEQUENCE</scope>
    <source>
        <strain evidence="1">Duluth1</strain>
        <tissue evidence="1">Whole animal</tissue>
    </source>
</reference>
<accession>A0A9D4N1L2</accession>
<dbReference type="EMBL" id="JAIWYP010000001">
    <property type="protein sequence ID" value="KAH3885042.1"/>
    <property type="molecule type" value="Genomic_DNA"/>
</dbReference>
<sequence length="179" mass="21130">MLIRIQIAKELKSINEKLSNVLTKDSNDLKDLIKDIVIQLKEELLVTIIQRVDKLEGELFEKELENAKNTKQINELGDKLLEQKMENERLKKAMKSNEFANQPHFNEMEQYSRRNNIRIEGIEDSKTKHYTETSEKIIQTLNAHIPDLKLTKSDIDISHRLGPFQPQKERPIIVKWYHE</sequence>
<organism evidence="1 2">
    <name type="scientific">Dreissena polymorpha</name>
    <name type="common">Zebra mussel</name>
    <name type="synonym">Mytilus polymorpha</name>
    <dbReference type="NCBI Taxonomy" id="45954"/>
    <lineage>
        <taxon>Eukaryota</taxon>
        <taxon>Metazoa</taxon>
        <taxon>Spiralia</taxon>
        <taxon>Lophotrochozoa</taxon>
        <taxon>Mollusca</taxon>
        <taxon>Bivalvia</taxon>
        <taxon>Autobranchia</taxon>
        <taxon>Heteroconchia</taxon>
        <taxon>Euheterodonta</taxon>
        <taxon>Imparidentia</taxon>
        <taxon>Neoheterodontei</taxon>
        <taxon>Myida</taxon>
        <taxon>Dreissenoidea</taxon>
        <taxon>Dreissenidae</taxon>
        <taxon>Dreissena</taxon>
    </lineage>
</organism>
<reference evidence="1" key="2">
    <citation type="submission" date="2020-11" db="EMBL/GenBank/DDBJ databases">
        <authorList>
            <person name="McCartney M.A."/>
            <person name="Auch B."/>
            <person name="Kono T."/>
            <person name="Mallez S."/>
            <person name="Becker A."/>
            <person name="Gohl D.M."/>
            <person name="Silverstein K.A.T."/>
            <person name="Koren S."/>
            <person name="Bechman K.B."/>
            <person name="Herman A."/>
            <person name="Abrahante J.E."/>
            <person name="Garbe J."/>
        </authorList>
    </citation>
    <scope>NUCLEOTIDE SEQUENCE</scope>
    <source>
        <strain evidence="1">Duluth1</strain>
        <tissue evidence="1">Whole animal</tissue>
    </source>
</reference>
<proteinExistence type="predicted"/>
<protein>
    <submittedName>
        <fullName evidence="1">Uncharacterized protein</fullName>
    </submittedName>
</protein>
<evidence type="ECO:0000313" key="2">
    <source>
        <dbReference type="Proteomes" id="UP000828390"/>
    </source>
</evidence>
<dbReference type="AlphaFoldDB" id="A0A9D4N1L2"/>
<comment type="caution">
    <text evidence="1">The sequence shown here is derived from an EMBL/GenBank/DDBJ whole genome shotgun (WGS) entry which is preliminary data.</text>
</comment>
<dbReference type="Proteomes" id="UP000828390">
    <property type="component" value="Unassembled WGS sequence"/>
</dbReference>